<protein>
    <submittedName>
        <fullName evidence="3">Uncharacterized protein</fullName>
    </submittedName>
</protein>
<evidence type="ECO:0000313" key="4">
    <source>
        <dbReference type="Proteomes" id="UP000248776"/>
    </source>
</evidence>
<reference evidence="2 4" key="3">
    <citation type="submission" date="2017-08" db="EMBL/GenBank/DDBJ databases">
        <title>Streptococcus salivarius strain HS0302 Genome.</title>
        <authorList>
            <person name="Smith J."/>
            <person name="Deng P."/>
            <person name="Geng M."/>
        </authorList>
    </citation>
    <scope>NUCLEOTIDE SEQUENCE [LARGE SCALE GENOMIC DNA]</scope>
    <source>
        <strain evidence="2 4">HS0302</strain>
    </source>
</reference>
<dbReference type="Proteomes" id="UP000248776">
    <property type="component" value="Unassembled WGS sequence"/>
</dbReference>
<gene>
    <name evidence="2" type="ORF">CKU37_00910</name>
</gene>
<organism evidence="3">
    <name type="scientific">Streptococcus salivarius</name>
    <dbReference type="NCBI Taxonomy" id="1304"/>
    <lineage>
        <taxon>Bacteria</taxon>
        <taxon>Bacillati</taxon>
        <taxon>Bacillota</taxon>
        <taxon>Bacilli</taxon>
        <taxon>Lactobacillales</taxon>
        <taxon>Streptococcaceae</taxon>
        <taxon>Streptococcus</taxon>
    </lineage>
</organism>
<reference evidence="3" key="1">
    <citation type="submission" date="2016-08" db="EMBL/GenBank/DDBJ databases">
        <authorList>
            <person name="Seilhamer J.J."/>
        </authorList>
    </citation>
    <scope>NUCLEOTIDE SEQUENCE</scope>
    <source>
        <strain evidence="3">B57</strain>
    </source>
</reference>
<evidence type="ECO:0000256" key="1">
    <source>
        <dbReference type="SAM" id="MobiDB-lite"/>
    </source>
</evidence>
<dbReference type="EMBL" id="NSIW01000002">
    <property type="protein sequence ID" value="PZD57315.1"/>
    <property type="molecule type" value="Genomic_DNA"/>
</dbReference>
<evidence type="ECO:0000313" key="3">
    <source>
        <dbReference type="EMBL" id="SCW20665.1"/>
    </source>
</evidence>
<accession>A0A1R3TFY7</accession>
<reference evidence="3" key="2">
    <citation type="submission" date="2017-02" db="EMBL/GenBank/DDBJ databases">
        <title>Diversity of integrative and conjugative elements of Streptococcus salivarius and their intra- and interspecies transfer.</title>
        <authorList>
            <person name="Dahmane N."/>
            <person name="Libante V."/>
            <person name="Charron-Bourgoin F."/>
            <person name="Guedon E."/>
            <person name="Guedon G."/>
            <person name="Leblond-Bourget N."/>
            <person name="Payot S."/>
        </authorList>
    </citation>
    <scope>NUCLEOTIDE SEQUENCE</scope>
    <source>
        <strain evidence="3">B57</strain>
    </source>
</reference>
<feature type="compositionally biased region" description="Acidic residues" evidence="1">
    <location>
        <begin position="44"/>
        <end position="53"/>
    </location>
</feature>
<dbReference type="AlphaFoldDB" id="A0A1R3TFY7"/>
<name>A0A1R3TFY7_STRSL</name>
<feature type="region of interest" description="Disordered" evidence="1">
    <location>
        <begin position="44"/>
        <end position="69"/>
    </location>
</feature>
<evidence type="ECO:0000313" key="2">
    <source>
        <dbReference type="EMBL" id="PZD57315.1"/>
    </source>
</evidence>
<proteinExistence type="predicted"/>
<dbReference type="EMBL" id="LT622826">
    <property type="protein sequence ID" value="SCW20665.1"/>
    <property type="molecule type" value="Genomic_DNA"/>
</dbReference>
<dbReference type="RefSeq" id="WP_110980797.1">
    <property type="nucleotide sequence ID" value="NZ_JAAJBE010000005.1"/>
</dbReference>
<sequence length="208" mass="24146">MVELNAKVKMDDDMYQKYLNGEVDVRGVVLGNERIQPYQEIEFIDEDNSENLDSDPLPVSDSHKNENTDNSNATLAVVAAFVLGVGVKVLYDKAKPKIAHIIEERQKPSENAIEIQQNFNTALKFYASEPNNPQAISELQYWITKLKSDNKKDAKFLKKNLTEKINTLLLFFEEIDNKSMKKLHFEDKLDKLDYYFKQLQKKNELIKR</sequence>